<reference evidence="2" key="1">
    <citation type="submission" date="2019-10" db="EMBL/GenBank/DDBJ databases">
        <title>Nonomuraea sp. nov., isolated from Phyllanthus amarus.</title>
        <authorList>
            <person name="Klykleung N."/>
            <person name="Tanasupawat S."/>
        </authorList>
    </citation>
    <scope>NUCLEOTIDE SEQUENCE [LARGE SCALE GENOMIC DNA]</scope>
    <source>
        <strain evidence="2">3MP-10</strain>
    </source>
</reference>
<proteinExistence type="predicted"/>
<protein>
    <submittedName>
        <fullName evidence="2">MarR family transcriptional regulator</fullName>
    </submittedName>
</protein>
<name>A0A5N6A4X4_9ACTN</name>
<dbReference type="Pfam" id="PF12802">
    <property type="entry name" value="MarR_2"/>
    <property type="match status" value="1"/>
</dbReference>
<evidence type="ECO:0000313" key="2">
    <source>
        <dbReference type="EMBL" id="KAB8162976.1"/>
    </source>
</evidence>
<dbReference type="Gene3D" id="1.10.10.10">
    <property type="entry name" value="Winged helix-like DNA-binding domain superfamily/Winged helix DNA-binding domain"/>
    <property type="match status" value="1"/>
</dbReference>
<gene>
    <name evidence="2" type="ORF">FH607_020325</name>
</gene>
<dbReference type="InterPro" id="IPR036390">
    <property type="entry name" value="WH_DNA-bd_sf"/>
</dbReference>
<dbReference type="CDD" id="cd00090">
    <property type="entry name" value="HTH_ARSR"/>
    <property type="match status" value="1"/>
</dbReference>
<dbReference type="RefSeq" id="WP_139670613.1">
    <property type="nucleotide sequence ID" value="NZ_VDLY02000013.1"/>
</dbReference>
<dbReference type="AlphaFoldDB" id="A0A5N6A4X4"/>
<dbReference type="SUPFAM" id="SSF46785">
    <property type="entry name" value="Winged helix' DNA-binding domain"/>
    <property type="match status" value="1"/>
</dbReference>
<keyword evidence="3" id="KW-1185">Reference proteome</keyword>
<dbReference type="Proteomes" id="UP000314251">
    <property type="component" value="Unassembled WGS sequence"/>
</dbReference>
<evidence type="ECO:0000313" key="3">
    <source>
        <dbReference type="Proteomes" id="UP000314251"/>
    </source>
</evidence>
<dbReference type="InterPro" id="IPR011991">
    <property type="entry name" value="ArsR-like_HTH"/>
</dbReference>
<dbReference type="InterPro" id="IPR000835">
    <property type="entry name" value="HTH_MarR-typ"/>
</dbReference>
<dbReference type="InterPro" id="IPR051011">
    <property type="entry name" value="Metal_resp_trans_reg"/>
</dbReference>
<dbReference type="OrthoDB" id="3808065at2"/>
<sequence length="335" mass="36320">MPLRIHLTAEDVARTRLAQEPRAMLELDLALRLLQEPSQPTRFGAWRGRSLRRLAPGARRLFDLVPPTGWSVGFLDRAMADSVEEAAEAIRATPASRVRADMRRWAERRGRPVPGWTRALGNDRELLRELADAVTHVHREAVAPCRDRITALARADRTLRERQAAEGGTHALLSALNPRRIRWRPPVLELTMASGTDGDVHLEGEGLLLVPSVFGAVHPLVDATARPQPYLTYPVGSPDSEPLLPAVATARALATVPDSLAALLGHTRAMVLWTIAEHPGCTTTELARRTGISPASASQHATVLRTAGLTHTARHRNTALHTATPLGLGVLNGGG</sequence>
<accession>A0A5N6A4X4</accession>
<organism evidence="2 3">
    <name type="scientific">Streptomyces mimosae</name>
    <dbReference type="NCBI Taxonomy" id="2586635"/>
    <lineage>
        <taxon>Bacteria</taxon>
        <taxon>Bacillati</taxon>
        <taxon>Actinomycetota</taxon>
        <taxon>Actinomycetes</taxon>
        <taxon>Kitasatosporales</taxon>
        <taxon>Streptomycetaceae</taxon>
        <taxon>Streptomyces</taxon>
    </lineage>
</organism>
<feature type="domain" description="HTH marR-type" evidence="1">
    <location>
        <begin position="267"/>
        <end position="309"/>
    </location>
</feature>
<comment type="caution">
    <text evidence="2">The sequence shown here is derived from an EMBL/GenBank/DDBJ whole genome shotgun (WGS) entry which is preliminary data.</text>
</comment>
<dbReference type="GO" id="GO:0003700">
    <property type="term" value="F:DNA-binding transcription factor activity"/>
    <property type="evidence" value="ECO:0007669"/>
    <property type="project" value="InterPro"/>
</dbReference>
<dbReference type="EMBL" id="VDLY02000013">
    <property type="protein sequence ID" value="KAB8162976.1"/>
    <property type="molecule type" value="Genomic_DNA"/>
</dbReference>
<evidence type="ECO:0000259" key="1">
    <source>
        <dbReference type="Pfam" id="PF12802"/>
    </source>
</evidence>
<dbReference type="InterPro" id="IPR036388">
    <property type="entry name" value="WH-like_DNA-bd_sf"/>
</dbReference>
<dbReference type="PANTHER" id="PTHR43132">
    <property type="entry name" value="ARSENICAL RESISTANCE OPERON REPRESSOR ARSR-RELATED"/>
    <property type="match status" value="1"/>
</dbReference>
<dbReference type="PANTHER" id="PTHR43132:SF8">
    <property type="entry name" value="HTH-TYPE TRANSCRIPTIONAL REGULATOR KMTR"/>
    <property type="match status" value="1"/>
</dbReference>